<dbReference type="EMBL" id="QCYY01002418">
    <property type="protein sequence ID" value="ROT70489.1"/>
    <property type="molecule type" value="Genomic_DNA"/>
</dbReference>
<dbReference type="AlphaFoldDB" id="A0A3R7Q7G7"/>
<evidence type="ECO:0000313" key="2">
    <source>
        <dbReference type="Proteomes" id="UP000283509"/>
    </source>
</evidence>
<accession>A0A3R7Q7G7</accession>
<dbReference type="InterPro" id="IPR011989">
    <property type="entry name" value="ARM-like"/>
</dbReference>
<gene>
    <name evidence="1" type="ORF">C7M84_011218</name>
</gene>
<dbReference type="Gene3D" id="1.25.10.10">
    <property type="entry name" value="Leucine-rich Repeat Variant"/>
    <property type="match status" value="1"/>
</dbReference>
<organism evidence="1 2">
    <name type="scientific">Penaeus vannamei</name>
    <name type="common">Whiteleg shrimp</name>
    <name type="synonym">Litopenaeus vannamei</name>
    <dbReference type="NCBI Taxonomy" id="6689"/>
    <lineage>
        <taxon>Eukaryota</taxon>
        <taxon>Metazoa</taxon>
        <taxon>Ecdysozoa</taxon>
        <taxon>Arthropoda</taxon>
        <taxon>Crustacea</taxon>
        <taxon>Multicrustacea</taxon>
        <taxon>Malacostraca</taxon>
        <taxon>Eumalacostraca</taxon>
        <taxon>Eucarida</taxon>
        <taxon>Decapoda</taxon>
        <taxon>Dendrobranchiata</taxon>
        <taxon>Penaeoidea</taxon>
        <taxon>Penaeidae</taxon>
        <taxon>Penaeus</taxon>
    </lineage>
</organism>
<dbReference type="InterPro" id="IPR016024">
    <property type="entry name" value="ARM-type_fold"/>
</dbReference>
<dbReference type="STRING" id="6689.A0A3R7Q7G7"/>
<evidence type="ECO:0000313" key="1">
    <source>
        <dbReference type="EMBL" id="ROT70489.1"/>
    </source>
</evidence>
<dbReference type="Proteomes" id="UP000283509">
    <property type="component" value="Unassembled WGS sequence"/>
</dbReference>
<reference evidence="1 2" key="1">
    <citation type="submission" date="2018-04" db="EMBL/GenBank/DDBJ databases">
        <authorList>
            <person name="Zhang X."/>
            <person name="Yuan J."/>
            <person name="Li F."/>
            <person name="Xiang J."/>
        </authorList>
    </citation>
    <scope>NUCLEOTIDE SEQUENCE [LARGE SCALE GENOMIC DNA]</scope>
    <source>
        <tissue evidence="1">Muscle</tissue>
    </source>
</reference>
<name>A0A3R7Q7G7_PENVA</name>
<protein>
    <submittedName>
        <fullName evidence="1">Importin-5</fullName>
    </submittedName>
</protein>
<reference evidence="1 2" key="2">
    <citation type="submission" date="2019-01" db="EMBL/GenBank/DDBJ databases">
        <title>The decoding of complex shrimp genome reveals the adaptation for benthos swimmer, frequently molting mechanism and breeding impact on genome.</title>
        <authorList>
            <person name="Sun Y."/>
            <person name="Gao Y."/>
            <person name="Yu Y."/>
        </authorList>
    </citation>
    <scope>NUCLEOTIDE SEQUENCE [LARGE SCALE GENOMIC DNA]</scope>
    <source>
        <tissue evidence="1">Muscle</tissue>
    </source>
</reference>
<keyword evidence="2" id="KW-1185">Reference proteome</keyword>
<proteinExistence type="predicted"/>
<dbReference type="OrthoDB" id="543373at2759"/>
<sequence>MFRVLEWQRGWQGTVAGSGQDGAREHGRGTLGRGVARGGGVCAQAIPLLVQVIQSPDARSEVNLNPTENAIAAVTKILKYNNSAVNVDEVIPVWLSWLPVWEDTDEAPHVYGYLCDLIDGNHPLVLGPNNSNLPRLMLIFSEAFRREAVEKEAEVTQRMLNIVRQLQANPEVFQACISQLSQEQQLALHKYLTT</sequence>
<dbReference type="SUPFAM" id="SSF48371">
    <property type="entry name" value="ARM repeat"/>
    <property type="match status" value="1"/>
</dbReference>
<comment type="caution">
    <text evidence="1">The sequence shown here is derived from an EMBL/GenBank/DDBJ whole genome shotgun (WGS) entry which is preliminary data.</text>
</comment>